<evidence type="ECO:0000256" key="3">
    <source>
        <dbReference type="ARBA" id="ARBA00023163"/>
    </source>
</evidence>
<evidence type="ECO:0000256" key="1">
    <source>
        <dbReference type="ARBA" id="ARBA00023015"/>
    </source>
</evidence>
<dbReference type="GO" id="GO:0003700">
    <property type="term" value="F:DNA-binding transcription factor activity"/>
    <property type="evidence" value="ECO:0007669"/>
    <property type="project" value="InterPro"/>
</dbReference>
<dbReference type="PROSITE" id="PS01124">
    <property type="entry name" value="HTH_ARAC_FAMILY_2"/>
    <property type="match status" value="1"/>
</dbReference>
<dbReference type="InterPro" id="IPR009057">
    <property type="entry name" value="Homeodomain-like_sf"/>
</dbReference>
<gene>
    <name evidence="5" type="ORF">QE424_002135</name>
</gene>
<evidence type="ECO:0000256" key="2">
    <source>
        <dbReference type="ARBA" id="ARBA00023125"/>
    </source>
</evidence>
<dbReference type="RefSeq" id="WP_307107130.1">
    <property type="nucleotide sequence ID" value="NZ_JAUTAS010000001.1"/>
</dbReference>
<dbReference type="InterPro" id="IPR018062">
    <property type="entry name" value="HTH_AraC-typ_CS"/>
</dbReference>
<dbReference type="SUPFAM" id="SSF46689">
    <property type="entry name" value="Homeodomain-like"/>
    <property type="match status" value="2"/>
</dbReference>
<dbReference type="Pfam" id="PF12833">
    <property type="entry name" value="HTH_18"/>
    <property type="match status" value="1"/>
</dbReference>
<organism evidence="5 6">
    <name type="scientific">Stenotrophomonas rhizophila</name>
    <dbReference type="NCBI Taxonomy" id="216778"/>
    <lineage>
        <taxon>Bacteria</taxon>
        <taxon>Pseudomonadati</taxon>
        <taxon>Pseudomonadota</taxon>
        <taxon>Gammaproteobacteria</taxon>
        <taxon>Lysobacterales</taxon>
        <taxon>Lysobacteraceae</taxon>
        <taxon>Stenotrophomonas</taxon>
    </lineage>
</organism>
<accession>A0AAP5EDV5</accession>
<keyword evidence="1" id="KW-0805">Transcription regulation</keyword>
<protein>
    <submittedName>
        <fullName evidence="5">AraC-like DNA-binding protein</fullName>
    </submittedName>
</protein>
<evidence type="ECO:0000313" key="6">
    <source>
        <dbReference type="Proteomes" id="UP001226084"/>
    </source>
</evidence>
<dbReference type="PROSITE" id="PS00041">
    <property type="entry name" value="HTH_ARAC_FAMILY_1"/>
    <property type="match status" value="1"/>
</dbReference>
<proteinExistence type="predicted"/>
<dbReference type="PANTHER" id="PTHR43436:SF1">
    <property type="entry name" value="TRANSCRIPTIONAL REGULATORY PROTEIN"/>
    <property type="match status" value="1"/>
</dbReference>
<evidence type="ECO:0000313" key="5">
    <source>
        <dbReference type="EMBL" id="MDQ1108976.1"/>
    </source>
</evidence>
<keyword evidence="3" id="KW-0804">Transcription</keyword>
<dbReference type="Proteomes" id="UP001226084">
    <property type="component" value="Unassembled WGS sequence"/>
</dbReference>
<dbReference type="PANTHER" id="PTHR43436">
    <property type="entry name" value="ARAC-FAMILY TRANSCRIPTIONAL REGULATOR"/>
    <property type="match status" value="1"/>
</dbReference>
<dbReference type="Gene3D" id="1.10.10.60">
    <property type="entry name" value="Homeodomain-like"/>
    <property type="match status" value="1"/>
</dbReference>
<dbReference type="AlphaFoldDB" id="A0AAP5EDV5"/>
<sequence length="296" mass="31772">MLTRLHDAVESLLSRSSGEGDRVLSPLPGVIVSTTRRARMPSHALYRPALGVVVQGAKQVLAGRRSLDYRAGQGLVTGIAMPATGRVLAASRAQPFMGVSIELDTGVLQQVLAGLDPGPSALAEASGLSVHTLPAPLLDCVARIVEAVRIDDAAAVLVPTLLRELSYWLLTGPTGPEVAAMARPEGTLHRIAEAVVHLRRHFRQPLQVESLAAASNMSVSLFYRRFRAVTGVSPLQFQKQLRLLEARRLLETKAVNVTSAALAVGYESLSQFSREYQRCFGHTARESLQGSALSVD</sequence>
<dbReference type="InterPro" id="IPR018060">
    <property type="entry name" value="HTH_AraC"/>
</dbReference>
<comment type="caution">
    <text evidence="5">The sequence shown here is derived from an EMBL/GenBank/DDBJ whole genome shotgun (WGS) entry which is preliminary data.</text>
</comment>
<dbReference type="SMART" id="SM00342">
    <property type="entry name" value="HTH_ARAC"/>
    <property type="match status" value="1"/>
</dbReference>
<dbReference type="GO" id="GO:0043565">
    <property type="term" value="F:sequence-specific DNA binding"/>
    <property type="evidence" value="ECO:0007669"/>
    <property type="project" value="InterPro"/>
</dbReference>
<evidence type="ECO:0000259" key="4">
    <source>
        <dbReference type="PROSITE" id="PS01124"/>
    </source>
</evidence>
<name>A0AAP5EDV5_9GAMM</name>
<dbReference type="Pfam" id="PF06719">
    <property type="entry name" value="AraC_N"/>
    <property type="match status" value="1"/>
</dbReference>
<dbReference type="EMBL" id="JAUTAS010000001">
    <property type="protein sequence ID" value="MDQ1108976.1"/>
    <property type="molecule type" value="Genomic_DNA"/>
</dbReference>
<dbReference type="InterPro" id="IPR009594">
    <property type="entry name" value="Tscrpt_reg_HTH_AraC_N"/>
</dbReference>
<keyword evidence="2 5" id="KW-0238">DNA-binding</keyword>
<reference evidence="5" key="1">
    <citation type="submission" date="2023-07" db="EMBL/GenBank/DDBJ databases">
        <title>Functional and genomic diversity of the sorghum phyllosphere microbiome.</title>
        <authorList>
            <person name="Shade A."/>
        </authorList>
    </citation>
    <scope>NUCLEOTIDE SEQUENCE</scope>
    <source>
        <strain evidence="5">SORGH_AS_0457</strain>
    </source>
</reference>
<feature type="domain" description="HTH araC/xylS-type" evidence="4">
    <location>
        <begin position="192"/>
        <end position="290"/>
    </location>
</feature>